<reference evidence="1" key="1">
    <citation type="submission" date="2021-01" db="EMBL/GenBank/DDBJ databases">
        <authorList>
            <person name="Sun Q."/>
        </authorList>
    </citation>
    <scope>NUCLEOTIDE SEQUENCE</scope>
    <source>
        <strain evidence="1">YIM B02566</strain>
    </source>
</reference>
<dbReference type="Proteomes" id="UP000616151">
    <property type="component" value="Unassembled WGS sequence"/>
</dbReference>
<sequence length="345" mass="37461">MPSSHALSQDISFLDRLIATARRNAGQPALLHKRRGVWVVRRWADVLEEIDRLAGGLHHLGVSEGSRVAIDGEITARLLLSGAAIRAVGADIVSVPLSASPEELDRVVADPTISLVIGQGRETVEEWSEATRNRREVPIVFDHATPDSQPPRHGIVTLPLLKMLGKPFGWAKSVDRKPTDTKLPVTWVEESTEWADGLDIVLDHWVSSGEPLALPELLAAATRDRREIAPQRWIASGSRLHQNDAAIRERLPARKSLSGWLVGGALKGGAAPWFALTRALLRNRLGFRRLIAITAPAETSSPGLFGGLGLAFDNLGQPVQPARVVVSTPPKTYPRERLVAVAAAR</sequence>
<dbReference type="EMBL" id="JAENHL010000007">
    <property type="protein sequence ID" value="MBK1867907.1"/>
    <property type="molecule type" value="Genomic_DNA"/>
</dbReference>
<protein>
    <submittedName>
        <fullName evidence="1">AMP-binding protein</fullName>
    </submittedName>
</protein>
<accession>A0ACC5R5L2</accession>
<gene>
    <name evidence="1" type="ORF">JHL16_16240</name>
</gene>
<comment type="caution">
    <text evidence="1">The sequence shown here is derived from an EMBL/GenBank/DDBJ whole genome shotgun (WGS) entry which is preliminary data.</text>
</comment>
<organism evidence="1 2">
    <name type="scientific">Taklimakanibacter albus</name>
    <dbReference type="NCBI Taxonomy" id="2800327"/>
    <lineage>
        <taxon>Bacteria</taxon>
        <taxon>Pseudomonadati</taxon>
        <taxon>Pseudomonadota</taxon>
        <taxon>Alphaproteobacteria</taxon>
        <taxon>Hyphomicrobiales</taxon>
        <taxon>Aestuariivirgaceae</taxon>
        <taxon>Taklimakanibacter</taxon>
    </lineage>
</organism>
<evidence type="ECO:0000313" key="1">
    <source>
        <dbReference type="EMBL" id="MBK1867907.1"/>
    </source>
</evidence>
<evidence type="ECO:0000313" key="2">
    <source>
        <dbReference type="Proteomes" id="UP000616151"/>
    </source>
</evidence>
<keyword evidence="2" id="KW-1185">Reference proteome</keyword>
<proteinExistence type="predicted"/>
<name>A0ACC5R5L2_9HYPH</name>